<evidence type="ECO:0000313" key="1">
    <source>
        <dbReference type="EMBL" id="MDR7083379.1"/>
    </source>
</evidence>
<accession>A0ABU1UDV7</accession>
<proteinExistence type="predicted"/>
<comment type="caution">
    <text evidence="1">The sequence shown here is derived from an EMBL/GenBank/DDBJ whole genome shotgun (WGS) entry which is preliminary data.</text>
</comment>
<organism evidence="1 2">
    <name type="scientific">Arthrobacter ginsengisoli</name>
    <dbReference type="NCBI Taxonomy" id="1356565"/>
    <lineage>
        <taxon>Bacteria</taxon>
        <taxon>Bacillati</taxon>
        <taxon>Actinomycetota</taxon>
        <taxon>Actinomycetes</taxon>
        <taxon>Micrococcales</taxon>
        <taxon>Micrococcaceae</taxon>
        <taxon>Arthrobacter</taxon>
    </lineage>
</organism>
<name>A0ABU1UDV7_9MICC</name>
<dbReference type="EMBL" id="JAVDVQ010000010">
    <property type="protein sequence ID" value="MDR7083379.1"/>
    <property type="molecule type" value="Genomic_DNA"/>
</dbReference>
<evidence type="ECO:0000313" key="2">
    <source>
        <dbReference type="Proteomes" id="UP001252243"/>
    </source>
</evidence>
<keyword evidence="2" id="KW-1185">Reference proteome</keyword>
<sequence length="70" mass="7557">MHVISDFRVKDKAELHEKLDAAVTAAQSDALADGAGGVLVTRHDFSHFSVTLSPDVPFGLIHEDDQASRN</sequence>
<gene>
    <name evidence="1" type="ORF">J2X01_002673</name>
</gene>
<dbReference type="Proteomes" id="UP001252243">
    <property type="component" value="Unassembled WGS sequence"/>
</dbReference>
<dbReference type="RefSeq" id="WP_310057962.1">
    <property type="nucleotide sequence ID" value="NZ_JAVDVQ010000010.1"/>
</dbReference>
<reference evidence="1 2" key="1">
    <citation type="submission" date="2023-07" db="EMBL/GenBank/DDBJ databases">
        <title>Sorghum-associated microbial communities from plants grown in Nebraska, USA.</title>
        <authorList>
            <person name="Schachtman D."/>
        </authorList>
    </citation>
    <scope>NUCLEOTIDE SEQUENCE [LARGE SCALE GENOMIC DNA]</scope>
    <source>
        <strain evidence="1 2">BE167</strain>
    </source>
</reference>
<protein>
    <submittedName>
        <fullName evidence="1">Uncharacterized protein</fullName>
    </submittedName>
</protein>